<comment type="caution">
    <text evidence="1">The sequence shown here is derived from an EMBL/GenBank/DDBJ whole genome shotgun (WGS) entry which is preliminary data.</text>
</comment>
<dbReference type="PANTHER" id="PTHR34853:SF1">
    <property type="entry name" value="LIPASE 5"/>
    <property type="match status" value="1"/>
</dbReference>
<dbReference type="PIRSF" id="PIRSF029171">
    <property type="entry name" value="Esterase_LipA"/>
    <property type="match status" value="1"/>
</dbReference>
<accession>A0ABQ1UA11</accession>
<keyword evidence="2" id="KW-1185">Reference proteome</keyword>
<protein>
    <submittedName>
        <fullName evidence="1">Lipase</fullName>
    </submittedName>
</protein>
<dbReference type="PANTHER" id="PTHR34853">
    <property type="match status" value="1"/>
</dbReference>
<evidence type="ECO:0000313" key="2">
    <source>
        <dbReference type="Proteomes" id="UP000632454"/>
    </source>
</evidence>
<organism evidence="1 2">
    <name type="scientific">Williamsia phyllosphaerae</name>
    <dbReference type="NCBI Taxonomy" id="885042"/>
    <lineage>
        <taxon>Bacteria</taxon>
        <taxon>Bacillati</taxon>
        <taxon>Actinomycetota</taxon>
        <taxon>Actinomycetes</taxon>
        <taxon>Mycobacteriales</taxon>
        <taxon>Nocardiaceae</taxon>
        <taxon>Williamsia</taxon>
    </lineage>
</organism>
<dbReference type="Proteomes" id="UP000632454">
    <property type="component" value="Unassembled WGS sequence"/>
</dbReference>
<dbReference type="Pfam" id="PF03583">
    <property type="entry name" value="LIP"/>
    <property type="match status" value="1"/>
</dbReference>
<dbReference type="Gene3D" id="1.10.260.130">
    <property type="match status" value="1"/>
</dbReference>
<dbReference type="Gene3D" id="3.40.50.1820">
    <property type="entry name" value="alpha/beta hydrolase"/>
    <property type="match status" value="1"/>
</dbReference>
<dbReference type="SUPFAM" id="SSF53474">
    <property type="entry name" value="alpha/beta-Hydrolases"/>
    <property type="match status" value="1"/>
</dbReference>
<dbReference type="EMBL" id="BMCS01000001">
    <property type="protein sequence ID" value="GGF14170.1"/>
    <property type="molecule type" value="Genomic_DNA"/>
</dbReference>
<evidence type="ECO:0000313" key="1">
    <source>
        <dbReference type="EMBL" id="GGF14170.1"/>
    </source>
</evidence>
<dbReference type="InterPro" id="IPR029058">
    <property type="entry name" value="AB_hydrolase_fold"/>
</dbReference>
<reference evidence="2" key="1">
    <citation type="journal article" date="2019" name="Int. J. Syst. Evol. Microbiol.">
        <title>The Global Catalogue of Microorganisms (GCM) 10K type strain sequencing project: providing services to taxonomists for standard genome sequencing and annotation.</title>
        <authorList>
            <consortium name="The Broad Institute Genomics Platform"/>
            <consortium name="The Broad Institute Genome Sequencing Center for Infectious Disease"/>
            <person name="Wu L."/>
            <person name="Ma J."/>
        </authorList>
    </citation>
    <scope>NUCLEOTIDE SEQUENCE [LARGE SCALE GENOMIC DNA]</scope>
    <source>
        <strain evidence="2">CCM 7855</strain>
    </source>
</reference>
<name>A0ABQ1UA11_9NOCA</name>
<sequence length="385" mass="41172">MSELSAAMMPSPTGDRFFDEMPPGIAGLRNGELIGAPRDITATSAALVGAPSRVFQFKFRSEDSSGAPTFGTASLVVPTRRWVGPRPVVVNNLPIDSLGTKCTPGYTMSHGVGLETGVTDYIPPMTALAAARGYAVLIPDHEGPRMAYAEPTLAGHIVLDAIRAVRALYPADFGRSRYAMTGYSGGAIATNGAAKLLDSYAPELKLSVVGAAIGGTPIDQRVLSGSMTGPLNWAKGVFIGAGYGIAREQPEILTKLNNVSRQVAPQLRDLCIIPVALLGQLPFPIDVLSTMRDPLNSSFARAVYERNSLKDRRYGTPLYVYNGAQEFWIPSQMATALFREQCRLGVPSVLRLVPGEHVIAALVGLPDAFTWLDQRLRGRSAPDDC</sequence>
<proteinExistence type="predicted"/>
<dbReference type="InterPro" id="IPR005152">
    <property type="entry name" value="Lipase_secreted"/>
</dbReference>
<gene>
    <name evidence="1" type="ORF">GCM10007298_07720</name>
</gene>